<reference evidence="3" key="1">
    <citation type="submission" date="2020-04" db="EMBL/GenBank/DDBJ databases">
        <authorList>
            <person name="Zhang T."/>
        </authorList>
    </citation>
    <scope>NUCLEOTIDE SEQUENCE</scope>
    <source>
        <strain evidence="3">HKST-UBA10</strain>
    </source>
</reference>
<feature type="domain" description="SH3b" evidence="2">
    <location>
        <begin position="365"/>
        <end position="432"/>
    </location>
</feature>
<reference evidence="3" key="2">
    <citation type="journal article" date="2021" name="Microbiome">
        <title>Successional dynamics and alternative stable states in a saline activated sludge microbial community over 9 years.</title>
        <authorList>
            <person name="Wang Y."/>
            <person name="Ye J."/>
            <person name="Ju F."/>
            <person name="Liu L."/>
            <person name="Boyd J.A."/>
            <person name="Deng Y."/>
            <person name="Parks D.H."/>
            <person name="Jiang X."/>
            <person name="Yin X."/>
            <person name="Woodcroft B.J."/>
            <person name="Tyson G.W."/>
            <person name="Hugenholtz P."/>
            <person name="Polz M.F."/>
            <person name="Zhang T."/>
        </authorList>
    </citation>
    <scope>NUCLEOTIDE SEQUENCE</scope>
    <source>
        <strain evidence="3">HKST-UBA10</strain>
    </source>
</reference>
<comment type="caution">
    <text evidence="3">The sequence shown here is derived from an EMBL/GenBank/DDBJ whole genome shotgun (WGS) entry which is preliminary data.</text>
</comment>
<evidence type="ECO:0000256" key="1">
    <source>
        <dbReference type="SAM" id="SignalP"/>
    </source>
</evidence>
<dbReference type="EMBL" id="JAGQLG010000027">
    <property type="protein sequence ID" value="MCA9381934.1"/>
    <property type="molecule type" value="Genomic_DNA"/>
</dbReference>
<dbReference type="GO" id="GO:0008745">
    <property type="term" value="F:N-acetylmuramoyl-L-alanine amidase activity"/>
    <property type="evidence" value="ECO:0007669"/>
    <property type="project" value="InterPro"/>
</dbReference>
<dbReference type="Pfam" id="PF08239">
    <property type="entry name" value="SH3_3"/>
    <property type="match status" value="1"/>
</dbReference>
<protein>
    <submittedName>
        <fullName evidence="3">SH3 domain-containing protein</fullName>
    </submittedName>
</protein>
<dbReference type="InterPro" id="IPR036505">
    <property type="entry name" value="Amidase/PGRP_sf"/>
</dbReference>
<dbReference type="AlphaFoldDB" id="A0A955L2Z6"/>
<feature type="chain" id="PRO_5037453184" evidence="1">
    <location>
        <begin position="30"/>
        <end position="436"/>
    </location>
</feature>
<evidence type="ECO:0000313" key="3">
    <source>
        <dbReference type="EMBL" id="MCA9381934.1"/>
    </source>
</evidence>
<keyword evidence="1" id="KW-0732">Signal</keyword>
<evidence type="ECO:0000259" key="2">
    <source>
        <dbReference type="PROSITE" id="PS51781"/>
    </source>
</evidence>
<sequence length="436" mass="48582">MKKLNLLKNSFVLLIIPVFTLMLATTIRAEDADSTTSDTSATAKDSTTTDTTSTEITRIEWNADESLVVSPIDAFAQPVRYVYVDLAPNSEYSDKKDYVKELYYFLTFKMGLGDMPFHYLQDEDGTVYTGNSSGYDAILPVKGFQKGDVIIGYIGDSFDFSKAQASANFKKGLTQIIDDVKIAPSAIVAKKYNLVIDLENQASLLTFEDTAKDDAFAKAIDTAKKDFVDVKVPEKSYQVEFVGVQYNKDPEANSTVEVGLELKNTGEDNFYLGGDSELYLATNDEFDHKSKFYINGDWANESRIALMDESNSVLRKGDKALFKFNVHVPLASGEQKDSFIVVDKKGDKFDKSKFDITFVLKLGDLKVLEIKETETGFLRVRETASGFSKEVAKVLSGERFEYLQRSDAGYYEIKYSGDKTGWVSGQYVDVISLGGN</sequence>
<dbReference type="SUPFAM" id="SSF55846">
    <property type="entry name" value="N-acetylmuramoyl-L-alanine amidase-like"/>
    <property type="match status" value="1"/>
</dbReference>
<dbReference type="GO" id="GO:0009253">
    <property type="term" value="P:peptidoglycan catabolic process"/>
    <property type="evidence" value="ECO:0007669"/>
    <property type="project" value="InterPro"/>
</dbReference>
<accession>A0A955L2Z6</accession>
<dbReference type="Gene3D" id="2.30.30.40">
    <property type="entry name" value="SH3 Domains"/>
    <property type="match status" value="1"/>
</dbReference>
<dbReference type="SMART" id="SM00287">
    <property type="entry name" value="SH3b"/>
    <property type="match status" value="1"/>
</dbReference>
<organism evidence="3 4">
    <name type="scientific">Candidatus Dojkabacteria bacterium</name>
    <dbReference type="NCBI Taxonomy" id="2099670"/>
    <lineage>
        <taxon>Bacteria</taxon>
        <taxon>Candidatus Dojkabacteria</taxon>
    </lineage>
</organism>
<dbReference type="InterPro" id="IPR003646">
    <property type="entry name" value="SH3-like_bac-type"/>
</dbReference>
<dbReference type="PROSITE" id="PS51781">
    <property type="entry name" value="SH3B"/>
    <property type="match status" value="1"/>
</dbReference>
<dbReference type="Proteomes" id="UP000782843">
    <property type="component" value="Unassembled WGS sequence"/>
</dbReference>
<evidence type="ECO:0000313" key="4">
    <source>
        <dbReference type="Proteomes" id="UP000782843"/>
    </source>
</evidence>
<gene>
    <name evidence="3" type="ORF">KC660_00830</name>
</gene>
<proteinExistence type="predicted"/>
<feature type="signal peptide" evidence="1">
    <location>
        <begin position="1"/>
        <end position="29"/>
    </location>
</feature>
<dbReference type="Gene3D" id="3.40.80.10">
    <property type="entry name" value="Peptidoglycan recognition protein-like"/>
    <property type="match status" value="1"/>
</dbReference>
<name>A0A955L2Z6_9BACT</name>